<evidence type="ECO:0000256" key="3">
    <source>
        <dbReference type="ARBA" id="ARBA00011738"/>
    </source>
</evidence>
<keyword evidence="6 15" id="KW-0028">Amino-acid biosynthesis</keyword>
<evidence type="ECO:0000256" key="6">
    <source>
        <dbReference type="ARBA" id="ARBA00022605"/>
    </source>
</evidence>
<evidence type="ECO:0000256" key="8">
    <source>
        <dbReference type="ARBA" id="ARBA00022801"/>
    </source>
</evidence>
<dbReference type="GO" id="GO:0050897">
    <property type="term" value="F:cobalt ion binding"/>
    <property type="evidence" value="ECO:0007669"/>
    <property type="project" value="UniProtKB-UniRule"/>
</dbReference>
<dbReference type="FunFam" id="3.40.630.10:FF:000005">
    <property type="entry name" value="Succinyl-diaminopimelate desuccinylase"/>
    <property type="match status" value="1"/>
</dbReference>
<dbReference type="InterPro" id="IPR050072">
    <property type="entry name" value="Peptidase_M20A"/>
</dbReference>
<dbReference type="AlphaFoldDB" id="A0A367PNM6"/>
<comment type="pathway">
    <text evidence="1 15">Amino-acid biosynthesis; L-lysine biosynthesis via DAP pathway; LL-2,6-diaminopimelate from (S)-tetrahydrodipicolinate (succinylase route): step 3/3.</text>
</comment>
<name>A0A367PNM6_CUPNE</name>
<evidence type="ECO:0000256" key="11">
    <source>
        <dbReference type="ARBA" id="ARBA00023154"/>
    </source>
</evidence>
<evidence type="ECO:0000313" key="17">
    <source>
        <dbReference type="EMBL" id="RCJ09500.1"/>
    </source>
</evidence>
<dbReference type="PANTHER" id="PTHR43808">
    <property type="entry name" value="ACETYLORNITHINE DEACETYLASE"/>
    <property type="match status" value="1"/>
</dbReference>
<keyword evidence="10 15" id="KW-0220">Diaminopimelate biosynthesis</keyword>
<feature type="binding site" evidence="15">
    <location>
        <position position="174"/>
    </location>
    <ligand>
        <name>Zn(2+)</name>
        <dbReference type="ChEBI" id="CHEBI:29105"/>
        <label>1</label>
    </ligand>
</feature>
<evidence type="ECO:0000313" key="18">
    <source>
        <dbReference type="Proteomes" id="UP000253501"/>
    </source>
</evidence>
<sequence length="387" mass="41829">MTATLAATLALTEDLIRRRSVTPADEGCQAILETRLKALGFDCEALVSGPDDFRVTNLWAVRRGTQGKDGKLLVFAGHTDVVPTGPLEQWHSDPFEPTHRDGKLYGRGAADMKTSIAGFVVAVEEFVKAHPTHAGSIAFLITSDEEGPAHDGTIKVVEALSARGERLDYCVIGEPTSVDTLGDMVKNGRRGSLSGKLTVKGIQCHIAYPHLGRNPIHEAAPALAELAAEVWDQGNEYFPPTSWQMSNIHGGTGATNVIPGHVTIDFNFRFSTASTPEGLKARVHAILDRHQLEYALDWTLGGEPFLTPRGELSDALSSAIEAETGVKTELSTTGGTSDGRFIARICPQVIEFGPPNASIHKIDEHVEVRFIEPLKNVYRGVLERLVA</sequence>
<dbReference type="Pfam" id="PF07687">
    <property type="entry name" value="M20_dimer"/>
    <property type="match status" value="1"/>
</dbReference>
<dbReference type="InterPro" id="IPR005941">
    <property type="entry name" value="DapE_proteobac"/>
</dbReference>
<evidence type="ECO:0000256" key="2">
    <source>
        <dbReference type="ARBA" id="ARBA00006746"/>
    </source>
</evidence>
<comment type="caution">
    <text evidence="17">The sequence shown here is derived from an EMBL/GenBank/DDBJ whole genome shotgun (WGS) entry which is preliminary data.</text>
</comment>
<proteinExistence type="inferred from homology"/>
<feature type="domain" description="Peptidase M20 dimerisation" evidence="16">
    <location>
        <begin position="187"/>
        <end position="294"/>
    </location>
</feature>
<accession>A0A367PNM6</accession>
<feature type="binding site" evidence="15">
    <location>
        <position position="360"/>
    </location>
    <ligand>
        <name>Zn(2+)</name>
        <dbReference type="ChEBI" id="CHEBI:29105"/>
        <label>2</label>
    </ligand>
</feature>
<evidence type="ECO:0000256" key="12">
    <source>
        <dbReference type="ARBA" id="ARBA00023285"/>
    </source>
</evidence>
<dbReference type="Pfam" id="PF01546">
    <property type="entry name" value="Peptidase_M20"/>
    <property type="match status" value="1"/>
</dbReference>
<comment type="catalytic activity">
    <reaction evidence="14 15">
        <text>N-succinyl-(2S,6S)-2,6-diaminopimelate + H2O = (2S,6S)-2,6-diaminopimelate + succinate</text>
        <dbReference type="Rhea" id="RHEA:22608"/>
        <dbReference type="ChEBI" id="CHEBI:15377"/>
        <dbReference type="ChEBI" id="CHEBI:30031"/>
        <dbReference type="ChEBI" id="CHEBI:57609"/>
        <dbReference type="ChEBI" id="CHEBI:58087"/>
        <dbReference type="EC" id="3.5.1.18"/>
    </reaction>
</comment>
<keyword evidence="8 15" id="KW-0378">Hydrolase</keyword>
<evidence type="ECO:0000256" key="10">
    <source>
        <dbReference type="ARBA" id="ARBA00022915"/>
    </source>
</evidence>
<dbReference type="HAMAP" id="MF_01690">
    <property type="entry name" value="DapE"/>
    <property type="match status" value="1"/>
</dbReference>
<evidence type="ECO:0000256" key="13">
    <source>
        <dbReference type="ARBA" id="ARBA00031891"/>
    </source>
</evidence>
<comment type="subunit">
    <text evidence="3 15">Homodimer.</text>
</comment>
<gene>
    <name evidence="15" type="primary">dapE</name>
    <name evidence="17" type="ORF">DDK22_04820</name>
</gene>
<dbReference type="NCBIfam" id="TIGR01246">
    <property type="entry name" value="dapE_proteo"/>
    <property type="match status" value="1"/>
</dbReference>
<dbReference type="GO" id="GO:0019877">
    <property type="term" value="P:diaminopimelate biosynthetic process"/>
    <property type="evidence" value="ECO:0007669"/>
    <property type="project" value="UniProtKB-UniRule"/>
</dbReference>
<dbReference type="Proteomes" id="UP000253501">
    <property type="component" value="Unassembled WGS sequence"/>
</dbReference>
<evidence type="ECO:0000259" key="16">
    <source>
        <dbReference type="Pfam" id="PF07687"/>
    </source>
</evidence>
<feature type="active site" description="Proton acceptor" evidence="15">
    <location>
        <position position="145"/>
    </location>
</feature>
<dbReference type="GO" id="GO:0009014">
    <property type="term" value="F:succinyl-diaminopimelate desuccinylase activity"/>
    <property type="evidence" value="ECO:0007669"/>
    <property type="project" value="UniProtKB-UniRule"/>
</dbReference>
<dbReference type="GO" id="GO:0006526">
    <property type="term" value="P:L-arginine biosynthetic process"/>
    <property type="evidence" value="ECO:0007669"/>
    <property type="project" value="TreeGrafter"/>
</dbReference>
<dbReference type="GO" id="GO:0008777">
    <property type="term" value="F:acetylornithine deacetylase activity"/>
    <property type="evidence" value="ECO:0007669"/>
    <property type="project" value="TreeGrafter"/>
</dbReference>
<dbReference type="PANTHER" id="PTHR43808:SF31">
    <property type="entry name" value="N-ACETYL-L-CITRULLINE DEACETYLASE"/>
    <property type="match status" value="1"/>
</dbReference>
<dbReference type="InterPro" id="IPR002933">
    <property type="entry name" value="Peptidase_M20"/>
</dbReference>
<dbReference type="NCBIfam" id="NF009557">
    <property type="entry name" value="PRK13009.1"/>
    <property type="match status" value="1"/>
</dbReference>
<keyword evidence="11 15" id="KW-0457">Lysine biosynthesis</keyword>
<keyword evidence="9 15" id="KW-0862">Zinc</keyword>
<evidence type="ECO:0000256" key="4">
    <source>
        <dbReference type="ARBA" id="ARBA00011921"/>
    </source>
</evidence>
<dbReference type="SUPFAM" id="SSF53187">
    <property type="entry name" value="Zn-dependent exopeptidases"/>
    <property type="match status" value="1"/>
</dbReference>
<dbReference type="Gene3D" id="3.40.630.10">
    <property type="entry name" value="Zn peptidases"/>
    <property type="match status" value="2"/>
</dbReference>
<reference evidence="17 18" key="1">
    <citation type="submission" date="2018-04" db="EMBL/GenBank/DDBJ databases">
        <title>Cupriavidus necator CR12 genome sequencing and assembly.</title>
        <authorList>
            <person name="Ben Fekih I."/>
            <person name="Mazhar H.S."/>
            <person name="Bello S.K."/>
            <person name="Rensing C."/>
        </authorList>
    </citation>
    <scope>NUCLEOTIDE SEQUENCE [LARGE SCALE GENOMIC DNA]</scope>
    <source>
        <strain evidence="17 18">CR12</strain>
    </source>
</reference>
<evidence type="ECO:0000256" key="1">
    <source>
        <dbReference type="ARBA" id="ARBA00005130"/>
    </source>
</evidence>
<dbReference type="GO" id="GO:0008270">
    <property type="term" value="F:zinc ion binding"/>
    <property type="evidence" value="ECO:0007669"/>
    <property type="project" value="UniProtKB-UniRule"/>
</dbReference>
<protein>
    <recommendedName>
        <fullName evidence="5 15">Succinyl-diaminopimelate desuccinylase</fullName>
        <shortName evidence="15">SDAP desuccinylase</shortName>
        <ecNumber evidence="4 15">3.5.1.18</ecNumber>
    </recommendedName>
    <alternativeName>
        <fullName evidence="13 15">N-succinyl-LL-2,6-diaminoheptanedioate amidohydrolase</fullName>
    </alternativeName>
</protein>
<dbReference type="InterPro" id="IPR011650">
    <property type="entry name" value="Peptidase_M20_dimer"/>
</dbReference>
<feature type="binding site" evidence="15">
    <location>
        <position position="111"/>
    </location>
    <ligand>
        <name>Zn(2+)</name>
        <dbReference type="ChEBI" id="CHEBI:29105"/>
        <label>2</label>
    </ligand>
</feature>
<feature type="binding site" evidence="15">
    <location>
        <position position="78"/>
    </location>
    <ligand>
        <name>Zn(2+)</name>
        <dbReference type="ChEBI" id="CHEBI:29105"/>
        <label>1</label>
    </ligand>
</feature>
<evidence type="ECO:0000256" key="7">
    <source>
        <dbReference type="ARBA" id="ARBA00022723"/>
    </source>
</evidence>
<evidence type="ECO:0000256" key="14">
    <source>
        <dbReference type="ARBA" id="ARBA00051301"/>
    </source>
</evidence>
<comment type="similarity">
    <text evidence="2 15">Belongs to the peptidase M20A family. DapE subfamily.</text>
</comment>
<comment type="cofactor">
    <cofactor evidence="15">
        <name>Zn(2+)</name>
        <dbReference type="ChEBI" id="CHEBI:29105"/>
    </cofactor>
    <cofactor evidence="15">
        <name>Co(2+)</name>
        <dbReference type="ChEBI" id="CHEBI:48828"/>
    </cofactor>
    <text evidence="15">Binds 2 Zn(2+) or Co(2+) ions per subunit.</text>
</comment>
<evidence type="ECO:0000256" key="15">
    <source>
        <dbReference type="HAMAP-Rule" id="MF_01690"/>
    </source>
</evidence>
<dbReference type="InterPro" id="IPR036264">
    <property type="entry name" value="Bact_exopeptidase_dim_dom"/>
</dbReference>
<dbReference type="SUPFAM" id="SSF55031">
    <property type="entry name" value="Bacterial exopeptidase dimerisation domain"/>
    <property type="match status" value="1"/>
</dbReference>
<feature type="binding site" evidence="15">
    <location>
        <position position="111"/>
    </location>
    <ligand>
        <name>Zn(2+)</name>
        <dbReference type="ChEBI" id="CHEBI:29105"/>
        <label>1</label>
    </ligand>
</feature>
<dbReference type="UniPathway" id="UPA00034">
    <property type="reaction ID" value="UER00021"/>
</dbReference>
<evidence type="ECO:0000256" key="9">
    <source>
        <dbReference type="ARBA" id="ARBA00022833"/>
    </source>
</evidence>
<comment type="function">
    <text evidence="15">Catalyzes the hydrolysis of N-succinyl-L,L-diaminopimelic acid (SDAP), forming succinate and LL-2,6-diaminopimelate (DAP), an intermediate involved in the bacterial biosynthesis of lysine and meso-diaminopimelic acid, an essential component of bacterial cell walls.</text>
</comment>
<evidence type="ECO:0000256" key="5">
    <source>
        <dbReference type="ARBA" id="ARBA00022391"/>
    </source>
</evidence>
<dbReference type="GO" id="GO:0009089">
    <property type="term" value="P:lysine biosynthetic process via diaminopimelate"/>
    <property type="evidence" value="ECO:0007669"/>
    <property type="project" value="UniProtKB-UniRule"/>
</dbReference>
<dbReference type="EMBL" id="QDHA01000010">
    <property type="protein sequence ID" value="RCJ09500.1"/>
    <property type="molecule type" value="Genomic_DNA"/>
</dbReference>
<dbReference type="FunFam" id="3.30.70.360:FF:000011">
    <property type="entry name" value="Succinyl-diaminopimelate desuccinylase"/>
    <property type="match status" value="1"/>
</dbReference>
<feature type="binding site" evidence="15">
    <location>
        <position position="146"/>
    </location>
    <ligand>
        <name>Zn(2+)</name>
        <dbReference type="ChEBI" id="CHEBI:29105"/>
        <label>2</label>
    </ligand>
</feature>
<organism evidence="17 18">
    <name type="scientific">Cupriavidus necator</name>
    <name type="common">Alcaligenes eutrophus</name>
    <name type="synonym">Ralstonia eutropha</name>
    <dbReference type="NCBI Taxonomy" id="106590"/>
    <lineage>
        <taxon>Bacteria</taxon>
        <taxon>Pseudomonadati</taxon>
        <taxon>Pseudomonadota</taxon>
        <taxon>Betaproteobacteria</taxon>
        <taxon>Burkholderiales</taxon>
        <taxon>Burkholderiaceae</taxon>
        <taxon>Cupriavidus</taxon>
    </lineage>
</organism>
<keyword evidence="7 15" id="KW-0479">Metal-binding</keyword>
<keyword evidence="12 15" id="KW-0170">Cobalt</keyword>
<feature type="active site" evidence="15">
    <location>
        <position position="80"/>
    </location>
</feature>
<dbReference type="CDD" id="cd03891">
    <property type="entry name" value="M20_DapE_proteobac"/>
    <property type="match status" value="1"/>
</dbReference>
<dbReference type="EC" id="3.5.1.18" evidence="4 15"/>
<dbReference type="RefSeq" id="WP_114130965.1">
    <property type="nucleotide sequence ID" value="NZ_CP068434.1"/>
</dbReference>